<evidence type="ECO:0000256" key="4">
    <source>
        <dbReference type="ARBA" id="ARBA00022807"/>
    </source>
</evidence>
<sequence length="113" mass="12211">MIQISLYHDGEGQLERVVIKGHAGYAEPGEDIVCAAVSGISIGLVNAAEALLGVRLYQEDMNPDEGGLLDCNIPEGLPADRRERVQFLLEAMAVALQSVADEYPSFVSMNHLK</sequence>
<dbReference type="Pfam" id="PF04327">
    <property type="entry name" value="Peptidase_Prp"/>
    <property type="match status" value="1"/>
</dbReference>
<reference evidence="7 8" key="1">
    <citation type="submission" date="2017-05" db="EMBL/GenBank/DDBJ databases">
        <authorList>
            <person name="Varghese N."/>
            <person name="Submissions S."/>
        </authorList>
    </citation>
    <scope>NUCLEOTIDE SEQUENCE [LARGE SCALE GENOMIC DNA]</scope>
    <source>
        <strain evidence="7 8">DSM 45474</strain>
    </source>
</reference>
<dbReference type="AlphaFoldDB" id="A0A521ASP7"/>
<keyword evidence="4" id="KW-0788">Thiol protease</keyword>
<dbReference type="GO" id="GO:0008234">
    <property type="term" value="F:cysteine-type peptidase activity"/>
    <property type="evidence" value="ECO:0007669"/>
    <property type="project" value="UniProtKB-KW"/>
</dbReference>
<evidence type="ECO:0000313" key="7">
    <source>
        <dbReference type="EMBL" id="SMO37842.1"/>
    </source>
</evidence>
<keyword evidence="2" id="KW-0645">Protease</keyword>
<dbReference type="PANTHER" id="PTHR39178">
    <property type="entry name" value="HYPOTHETICAL RIBOSOME-ASSOCIATED PROTEIN"/>
    <property type="match status" value="1"/>
</dbReference>
<comment type="similarity">
    <text evidence="5">Belongs to the Prp family.</text>
</comment>
<name>A0A521ASP7_9BACL</name>
<dbReference type="InterPro" id="IPR007422">
    <property type="entry name" value="Peptidase_Prp"/>
</dbReference>
<dbReference type="GO" id="GO:0006508">
    <property type="term" value="P:proteolysis"/>
    <property type="evidence" value="ECO:0007669"/>
    <property type="project" value="UniProtKB-KW"/>
</dbReference>
<dbReference type="EMBL" id="FXTI01000001">
    <property type="protein sequence ID" value="SMO37842.1"/>
    <property type="molecule type" value="Genomic_DNA"/>
</dbReference>
<dbReference type="InterPro" id="IPR036764">
    <property type="entry name" value="Peptidase_Prp_sf"/>
</dbReference>
<evidence type="ECO:0000256" key="3">
    <source>
        <dbReference type="ARBA" id="ARBA00022801"/>
    </source>
</evidence>
<protein>
    <recommendedName>
        <fullName evidence="6">Ribosomal processing cysteine protease Prp</fullName>
    </recommendedName>
</protein>
<evidence type="ECO:0000256" key="1">
    <source>
        <dbReference type="ARBA" id="ARBA00022517"/>
    </source>
</evidence>
<dbReference type="SUPFAM" id="SSF118010">
    <property type="entry name" value="TM1457-like"/>
    <property type="match status" value="1"/>
</dbReference>
<keyword evidence="3" id="KW-0378">Hydrolase</keyword>
<evidence type="ECO:0000256" key="6">
    <source>
        <dbReference type="ARBA" id="ARBA00044538"/>
    </source>
</evidence>
<evidence type="ECO:0000256" key="2">
    <source>
        <dbReference type="ARBA" id="ARBA00022670"/>
    </source>
</evidence>
<dbReference type="OrthoDB" id="48998at2"/>
<proteinExistence type="inferred from homology"/>
<gene>
    <name evidence="7" type="ORF">SAMN06264849_101315</name>
</gene>
<dbReference type="CDD" id="cd16332">
    <property type="entry name" value="Prp-like"/>
    <property type="match status" value="1"/>
</dbReference>
<dbReference type="Gene3D" id="3.30.70.1490">
    <property type="entry name" value="Cysteine protease Prp"/>
    <property type="match status" value="1"/>
</dbReference>
<dbReference type="Proteomes" id="UP000315636">
    <property type="component" value="Unassembled WGS sequence"/>
</dbReference>
<organism evidence="7 8">
    <name type="scientific">Melghirimyces algeriensis</name>
    <dbReference type="NCBI Taxonomy" id="910412"/>
    <lineage>
        <taxon>Bacteria</taxon>
        <taxon>Bacillati</taxon>
        <taxon>Bacillota</taxon>
        <taxon>Bacilli</taxon>
        <taxon>Bacillales</taxon>
        <taxon>Thermoactinomycetaceae</taxon>
        <taxon>Melghirimyces</taxon>
    </lineage>
</organism>
<keyword evidence="1" id="KW-0690">Ribosome biogenesis</keyword>
<evidence type="ECO:0000256" key="5">
    <source>
        <dbReference type="ARBA" id="ARBA00044503"/>
    </source>
</evidence>
<dbReference type="RefSeq" id="WP_142504009.1">
    <property type="nucleotide sequence ID" value="NZ_FXTI01000001.1"/>
</dbReference>
<dbReference type="GO" id="GO:0042254">
    <property type="term" value="P:ribosome biogenesis"/>
    <property type="evidence" value="ECO:0007669"/>
    <property type="project" value="UniProtKB-KW"/>
</dbReference>
<accession>A0A521ASP7</accession>
<dbReference type="PANTHER" id="PTHR39178:SF1">
    <property type="entry name" value="RIBOSOMAL-PROCESSING CYSTEINE PROTEASE PRP"/>
    <property type="match status" value="1"/>
</dbReference>
<keyword evidence="8" id="KW-1185">Reference proteome</keyword>
<evidence type="ECO:0000313" key="8">
    <source>
        <dbReference type="Proteomes" id="UP000315636"/>
    </source>
</evidence>